<dbReference type="SUPFAM" id="SSF49373">
    <property type="entry name" value="Invasin/intimin cell-adhesion fragments"/>
    <property type="match status" value="1"/>
</dbReference>
<dbReference type="AlphaFoldDB" id="A0A3S4HE59"/>
<gene>
    <name evidence="1" type="ORF">NCTC11214_00165</name>
</gene>
<dbReference type="RefSeq" id="WP_119426084.1">
    <property type="nucleotide sequence ID" value="NZ_LR134117.1"/>
</dbReference>
<accession>A0A3S4HE59</accession>
<evidence type="ECO:0000313" key="2">
    <source>
        <dbReference type="Proteomes" id="UP000281391"/>
    </source>
</evidence>
<reference evidence="1 2" key="1">
    <citation type="submission" date="2018-12" db="EMBL/GenBank/DDBJ databases">
        <authorList>
            <consortium name="Pathogen Informatics"/>
        </authorList>
    </citation>
    <scope>NUCLEOTIDE SEQUENCE [LARGE SCALE GENOMIC DNA]</scope>
    <source>
        <strain evidence="1 2">NCTC11214</strain>
    </source>
</reference>
<dbReference type="Gene3D" id="2.60.40.1080">
    <property type="match status" value="1"/>
</dbReference>
<sequence>MTENKTIDINALRGAFKEGATPNELDYGTLIDLASVGSKALGAATTDATTPVPGHGLEAPGGKLAVKAGKGVAVGGEGVAVKVDDKTLSVTGENALALHLKPEGGLEAVDATGMHIKTGTGLKTDTKGLSVTLAPNGGLKTDDNKLAVAVDGAASGLAFGGKGDLKVNLSASGDNYLTTGPNGLAITKTGIEKIKTMLEAESTAALKKAVDNTAHGEHPDTTTGGSVEIAIAGALNAAYTKGYGKKHTQNQLAVTPVTPLVLDVGTTSGTTVHLPSHLSADSTLASPHFYFMPEQGDEVNWRQFVGAQGVSASGDLHLSAATVGKGKVKVLALAVANAASGPGLNIAAAEVAVEVTVRPVVRDVSISPSGSQSAYEPLTLTYTTVPAADVAYTYRWETRTAGSDAAWQPVEGATAQTWTPGATYIGHEVHGCVVPTMANIPGAEACSGSSVTLYDKPLDIAHIEVNGHIFEKNAGFPTTAFGAARFTLVLPSGIRASDYDWKTDAGSAITVTREVSGVVVTFASKPASATVVITGTRTGHAAIQYRFTLKHWFTNLGTQTMTWSEASKACENCKS</sequence>
<evidence type="ECO:0000313" key="1">
    <source>
        <dbReference type="EMBL" id="VDZ51360.1"/>
    </source>
</evidence>
<dbReference type="InterPro" id="IPR008964">
    <property type="entry name" value="Invasin/intimin_cell_adhesion"/>
</dbReference>
<dbReference type="Proteomes" id="UP000281391">
    <property type="component" value="Chromosome"/>
</dbReference>
<dbReference type="KEGG" id="sof:NCTC11214_00165"/>
<dbReference type="Gene3D" id="2.10.25.20">
    <property type="entry name" value="reovirus attachment protein sigma1, domain 1"/>
    <property type="match status" value="1"/>
</dbReference>
<name>A0A3S4HE59_SEROD</name>
<dbReference type="Gene3D" id="2.60.40.2700">
    <property type="match status" value="1"/>
</dbReference>
<proteinExistence type="predicted"/>
<organism evidence="1 2">
    <name type="scientific">Serratia odorifera</name>
    <dbReference type="NCBI Taxonomy" id="618"/>
    <lineage>
        <taxon>Bacteria</taxon>
        <taxon>Pseudomonadati</taxon>
        <taxon>Pseudomonadota</taxon>
        <taxon>Gammaproteobacteria</taxon>
        <taxon>Enterobacterales</taxon>
        <taxon>Yersiniaceae</taxon>
        <taxon>Serratia</taxon>
    </lineage>
</organism>
<dbReference type="EMBL" id="LR134117">
    <property type="protein sequence ID" value="VDZ51360.1"/>
    <property type="molecule type" value="Genomic_DNA"/>
</dbReference>
<protein>
    <submittedName>
        <fullName evidence="1">Uncharacterized protein</fullName>
    </submittedName>
</protein>